<keyword evidence="3" id="KW-0418">Kinase</keyword>
<dbReference type="SUPFAM" id="SSF56112">
    <property type="entry name" value="Protein kinase-like (PK-like)"/>
    <property type="match status" value="1"/>
</dbReference>
<protein>
    <recommendedName>
        <fullName evidence="5">Protein kinase domain-containing protein</fullName>
    </recommendedName>
</protein>
<accession>A0A150RH92</accession>
<evidence type="ECO:0000256" key="4">
    <source>
        <dbReference type="ARBA" id="ARBA00022840"/>
    </source>
</evidence>
<evidence type="ECO:0000313" key="7">
    <source>
        <dbReference type="Proteomes" id="UP000075635"/>
    </source>
</evidence>
<dbReference type="AlphaFoldDB" id="A0A150RH92"/>
<keyword evidence="2" id="KW-0547">Nucleotide-binding</keyword>
<comment type="caution">
    <text evidence="6">The sequence shown here is derived from an EMBL/GenBank/DDBJ whole genome shotgun (WGS) entry which is preliminary data.</text>
</comment>
<proteinExistence type="predicted"/>
<dbReference type="InterPro" id="IPR000719">
    <property type="entry name" value="Prot_kinase_dom"/>
</dbReference>
<name>A0A150RH92_SORCE</name>
<dbReference type="Pfam" id="PF00069">
    <property type="entry name" value="Pkinase"/>
    <property type="match status" value="1"/>
</dbReference>
<dbReference type="Gene3D" id="1.10.510.10">
    <property type="entry name" value="Transferase(Phosphotransferase) domain 1"/>
    <property type="match status" value="1"/>
</dbReference>
<dbReference type="CDD" id="cd14014">
    <property type="entry name" value="STKc_PknB_like"/>
    <property type="match status" value="1"/>
</dbReference>
<dbReference type="PANTHER" id="PTHR43289:SF6">
    <property type="entry name" value="SERINE_THREONINE-PROTEIN KINASE NEKL-3"/>
    <property type="match status" value="1"/>
</dbReference>
<reference evidence="6 7" key="1">
    <citation type="submission" date="2014-02" db="EMBL/GenBank/DDBJ databases">
        <title>The small core and large imbalanced accessory genome model reveals a collaborative survival strategy of Sorangium cellulosum strains in nature.</title>
        <authorList>
            <person name="Han K."/>
            <person name="Peng R."/>
            <person name="Blom J."/>
            <person name="Li Y.-Z."/>
        </authorList>
    </citation>
    <scope>NUCLEOTIDE SEQUENCE [LARGE SCALE GENOMIC DNA]</scope>
    <source>
        <strain evidence="6 7">So0011-07</strain>
    </source>
</reference>
<sequence length="532" mass="57442">MFGRYEVVGELSSGGMGAVYLARQKGPGGFGRDVALKVMLPDLARKVPNAARMFVEEMRVLASINHDNVVRILDFGEEQQTLYMAMEYLPGVTLASLRAQLGAAGRAFPPDLAASLLIQACRGLHAAHELRDELGNPRSLVHRDVTPQNVMCCRNGVVKIIDFGIVWAKDRLVEATSCPQLKGKLAYMSPEQAAAVSPLTRRSDVFATGVMLHELLSGRPLFRRDTDVATIMAVMEAPVPSLRTIREDVPPRLDDLVLRTLARDPALRPESAAAVADELAAILWEAGGRFAHPEAAARYLESLGATLIGRHPERLGRPPWFAQISHATSTVPAVAEAHHPAGVPAVIAADHRAGTPEPADLLEVVAPPDGTYQECALPDGRRLVIQSLALDEHCRVPTPLLFAAAPALLPARLLVSPRASALFVEVDRHAVLDGGQRASIYHDASDPSTRCEGLQISEIARHMSFDVGHRRARVQRIHAGSMASGRGELRPRVEIAPFQVAIVTDRTPKRLVLLSTVDPAAGAIHLACVSIF</sequence>
<dbReference type="EMBL" id="JEMB01002641">
    <property type="protein sequence ID" value="KYF79521.1"/>
    <property type="molecule type" value="Genomic_DNA"/>
</dbReference>
<keyword evidence="1" id="KW-0808">Transferase</keyword>
<feature type="domain" description="Protein kinase" evidence="5">
    <location>
        <begin position="5"/>
        <end position="280"/>
    </location>
</feature>
<evidence type="ECO:0000256" key="3">
    <source>
        <dbReference type="ARBA" id="ARBA00022777"/>
    </source>
</evidence>
<dbReference type="PROSITE" id="PS50011">
    <property type="entry name" value="PROTEIN_KINASE_DOM"/>
    <property type="match status" value="1"/>
</dbReference>
<dbReference type="Gene3D" id="3.30.200.20">
    <property type="entry name" value="Phosphorylase Kinase, domain 1"/>
    <property type="match status" value="1"/>
</dbReference>
<evidence type="ECO:0000256" key="1">
    <source>
        <dbReference type="ARBA" id="ARBA00022679"/>
    </source>
</evidence>
<keyword evidence="4" id="KW-0067">ATP-binding</keyword>
<dbReference type="GO" id="GO:0005524">
    <property type="term" value="F:ATP binding"/>
    <property type="evidence" value="ECO:0007669"/>
    <property type="project" value="UniProtKB-KW"/>
</dbReference>
<gene>
    <name evidence="6" type="ORF">BE17_29900</name>
</gene>
<dbReference type="Proteomes" id="UP000075635">
    <property type="component" value="Unassembled WGS sequence"/>
</dbReference>
<dbReference type="GO" id="GO:0004674">
    <property type="term" value="F:protein serine/threonine kinase activity"/>
    <property type="evidence" value="ECO:0007669"/>
    <property type="project" value="TreeGrafter"/>
</dbReference>
<dbReference type="PANTHER" id="PTHR43289">
    <property type="entry name" value="MITOGEN-ACTIVATED PROTEIN KINASE KINASE KINASE 20-RELATED"/>
    <property type="match status" value="1"/>
</dbReference>
<organism evidence="6 7">
    <name type="scientific">Sorangium cellulosum</name>
    <name type="common">Polyangium cellulosum</name>
    <dbReference type="NCBI Taxonomy" id="56"/>
    <lineage>
        <taxon>Bacteria</taxon>
        <taxon>Pseudomonadati</taxon>
        <taxon>Myxococcota</taxon>
        <taxon>Polyangia</taxon>
        <taxon>Polyangiales</taxon>
        <taxon>Polyangiaceae</taxon>
        <taxon>Sorangium</taxon>
    </lineage>
</organism>
<evidence type="ECO:0000259" key="5">
    <source>
        <dbReference type="PROSITE" id="PS50011"/>
    </source>
</evidence>
<evidence type="ECO:0000313" key="6">
    <source>
        <dbReference type="EMBL" id="KYF79521.1"/>
    </source>
</evidence>
<evidence type="ECO:0000256" key="2">
    <source>
        <dbReference type="ARBA" id="ARBA00022741"/>
    </source>
</evidence>
<dbReference type="InterPro" id="IPR011009">
    <property type="entry name" value="Kinase-like_dom_sf"/>
</dbReference>
<dbReference type="InterPro" id="IPR008266">
    <property type="entry name" value="Tyr_kinase_AS"/>
</dbReference>
<dbReference type="PROSITE" id="PS00109">
    <property type="entry name" value="PROTEIN_KINASE_TYR"/>
    <property type="match status" value="1"/>
</dbReference>